<protein>
    <submittedName>
        <fullName evidence="2">Uncharacterized protein</fullName>
    </submittedName>
</protein>
<organism evidence="2 3">
    <name type="scientific">Aphanizomenon flos-aquae FACHB-1040</name>
    <dbReference type="NCBI Taxonomy" id="2692887"/>
    <lineage>
        <taxon>Bacteria</taxon>
        <taxon>Bacillati</taxon>
        <taxon>Cyanobacteriota</taxon>
        <taxon>Cyanophyceae</taxon>
        <taxon>Nostocales</taxon>
        <taxon>Aphanizomenonaceae</taxon>
        <taxon>Aphanizomenon</taxon>
    </lineage>
</organism>
<keyword evidence="1" id="KW-0812">Transmembrane</keyword>
<dbReference type="Proteomes" id="UP000606721">
    <property type="component" value="Unassembled WGS sequence"/>
</dbReference>
<feature type="transmembrane region" description="Helical" evidence="1">
    <location>
        <begin position="32"/>
        <end position="54"/>
    </location>
</feature>
<reference evidence="2 3" key="1">
    <citation type="journal article" date="2020" name="ISME J.">
        <title>Comparative genomics reveals insights into cyanobacterial evolution and habitat adaptation.</title>
        <authorList>
            <person name="Chen M.Y."/>
            <person name="Teng W.K."/>
            <person name="Zhao L."/>
            <person name="Hu C.X."/>
            <person name="Zhou Y.K."/>
            <person name="Han B.P."/>
            <person name="Song L.R."/>
            <person name="Shu W.S."/>
        </authorList>
    </citation>
    <scope>NUCLEOTIDE SEQUENCE [LARGE SCALE GENOMIC DNA]</scope>
    <source>
        <strain evidence="2 3">FACHB-1040</strain>
    </source>
</reference>
<evidence type="ECO:0000313" key="2">
    <source>
        <dbReference type="EMBL" id="MBD2279239.1"/>
    </source>
</evidence>
<dbReference type="EMBL" id="JACJQT010000032">
    <property type="protein sequence ID" value="MBD2279239.1"/>
    <property type="molecule type" value="Genomic_DNA"/>
</dbReference>
<evidence type="ECO:0000313" key="3">
    <source>
        <dbReference type="Proteomes" id="UP000606721"/>
    </source>
</evidence>
<sequence>MSIFVEFNTFCTVLFSFSPGLDPIHYEKKYEVLAVLESLAIDISGLCLLVYTLAQRQIRNALKDSNFSDILYFLADKVKLNQKPSFHYF</sequence>
<gene>
    <name evidence="2" type="ORF">H6F99_13325</name>
</gene>
<keyword evidence="1" id="KW-1133">Transmembrane helix</keyword>
<keyword evidence="3" id="KW-1185">Reference proteome</keyword>
<accession>A0ABR8BWK8</accession>
<name>A0ABR8BWK8_APHFL</name>
<comment type="caution">
    <text evidence="2">The sequence shown here is derived from an EMBL/GenBank/DDBJ whole genome shotgun (WGS) entry which is preliminary data.</text>
</comment>
<dbReference type="RefSeq" id="WP_190383275.1">
    <property type="nucleotide sequence ID" value="NZ_JACJQT010000032.1"/>
</dbReference>
<keyword evidence="1" id="KW-0472">Membrane</keyword>
<evidence type="ECO:0000256" key="1">
    <source>
        <dbReference type="SAM" id="Phobius"/>
    </source>
</evidence>
<proteinExistence type="predicted"/>